<dbReference type="STRING" id="1122156.SAMN02745117_00241"/>
<gene>
    <name evidence="1" type="ORF">SAMN02745117_00241</name>
</gene>
<keyword evidence="2" id="KW-1185">Reference proteome</keyword>
<protein>
    <recommendedName>
        <fullName evidence="3">DUF3445 domain-containing protein</fullName>
    </recommendedName>
</protein>
<dbReference type="Proteomes" id="UP000184327">
    <property type="component" value="Unassembled WGS sequence"/>
</dbReference>
<dbReference type="RefSeq" id="WP_073353701.1">
    <property type="nucleotide sequence ID" value="NZ_FQUZ01000002.1"/>
</dbReference>
<evidence type="ECO:0000313" key="2">
    <source>
        <dbReference type="Proteomes" id="UP000184327"/>
    </source>
</evidence>
<dbReference type="OrthoDB" id="5242510at2"/>
<accession>A0A1M4T6E0</accession>
<organism evidence="1 2">
    <name type="scientific">Lampropedia hyalina DSM 16112</name>
    <dbReference type="NCBI Taxonomy" id="1122156"/>
    <lineage>
        <taxon>Bacteria</taxon>
        <taxon>Pseudomonadati</taxon>
        <taxon>Pseudomonadota</taxon>
        <taxon>Betaproteobacteria</taxon>
        <taxon>Burkholderiales</taxon>
        <taxon>Comamonadaceae</taxon>
        <taxon>Lampropedia</taxon>
    </lineage>
</organism>
<proteinExistence type="predicted"/>
<evidence type="ECO:0008006" key="3">
    <source>
        <dbReference type="Google" id="ProtNLM"/>
    </source>
</evidence>
<evidence type="ECO:0000313" key="1">
    <source>
        <dbReference type="EMBL" id="SHE40092.1"/>
    </source>
</evidence>
<name>A0A1M4T6E0_9BURK</name>
<dbReference type="AlphaFoldDB" id="A0A1M4T6E0"/>
<dbReference type="EMBL" id="FQUZ01000002">
    <property type="protein sequence ID" value="SHE40092.1"/>
    <property type="molecule type" value="Genomic_DNA"/>
</dbReference>
<sequence length="339" mass="39574">MTLEFAPSIETFRDDFSYRNSPRAIARFPLPFPEDRYMYSVNMEPATSRDPGSVFEHLFDIDEHYRSEMAERALVLERDPRRSITMPHMQEAAWDALERIMEQLSHDYPDWFALERHGRECTWRNRALGIEQSFVLDQPDTLPYPPLEYIMRQTQGDMALLDQREGDLFMDAGVVTCPADWSLAFDAGMSFKQWHSPVPLAHQMGVFDRALKYLLNVQVGQPVRRLNWTLTINPRLDTSAETYHEWGSDRGTVTPGNAGQKVHLRVELQLMLRLPRSNALMFGIRTYLASLEELVTRPGWGQRLHRVMRDLPEPIADYKGITRYRPQLVQWLRQHDPEA</sequence>
<reference evidence="1 2" key="1">
    <citation type="submission" date="2016-11" db="EMBL/GenBank/DDBJ databases">
        <authorList>
            <person name="Jaros S."/>
            <person name="Januszkiewicz K."/>
            <person name="Wedrychowicz H."/>
        </authorList>
    </citation>
    <scope>NUCLEOTIDE SEQUENCE [LARGE SCALE GENOMIC DNA]</scope>
    <source>
        <strain evidence="1 2">DSM 16112</strain>
    </source>
</reference>
<dbReference type="Pfam" id="PF11927">
    <property type="entry name" value="HODM_asu-like"/>
    <property type="match status" value="1"/>
</dbReference>
<dbReference type="InterPro" id="IPR021848">
    <property type="entry name" value="HODM_asu-like"/>
</dbReference>